<dbReference type="Gene3D" id="3.70.10.10">
    <property type="match status" value="1"/>
</dbReference>
<dbReference type="PIRSF" id="PIRSF011312">
    <property type="entry name" value="Cell_cycle_HUS1"/>
    <property type="match status" value="1"/>
</dbReference>
<evidence type="ECO:0000256" key="3">
    <source>
        <dbReference type="ARBA" id="ARBA00023242"/>
    </source>
</evidence>
<organism evidence="5 6">
    <name type="scientific">Geranomyces variabilis</name>
    <dbReference type="NCBI Taxonomy" id="109894"/>
    <lineage>
        <taxon>Eukaryota</taxon>
        <taxon>Fungi</taxon>
        <taxon>Fungi incertae sedis</taxon>
        <taxon>Chytridiomycota</taxon>
        <taxon>Chytridiomycota incertae sedis</taxon>
        <taxon>Chytridiomycetes</taxon>
        <taxon>Spizellomycetales</taxon>
        <taxon>Powellomycetaceae</taxon>
        <taxon>Geranomyces</taxon>
    </lineage>
</organism>
<comment type="similarity">
    <text evidence="2 4">Belongs to the HUS1 family.</text>
</comment>
<dbReference type="InterPro" id="IPR007150">
    <property type="entry name" value="HUS1/Mec3"/>
</dbReference>
<evidence type="ECO:0000256" key="2">
    <source>
        <dbReference type="ARBA" id="ARBA00005563"/>
    </source>
</evidence>
<dbReference type="PANTHER" id="PTHR12900">
    <property type="entry name" value="MITOTIC AND DNA DAMAGE CHECKPOINT PROTEIN HUS1"/>
    <property type="match status" value="1"/>
</dbReference>
<dbReference type="GO" id="GO:0005730">
    <property type="term" value="C:nucleolus"/>
    <property type="evidence" value="ECO:0007669"/>
    <property type="project" value="InterPro"/>
</dbReference>
<dbReference type="AlphaFoldDB" id="A0AAD5TFS3"/>
<dbReference type="GO" id="GO:0000723">
    <property type="term" value="P:telomere maintenance"/>
    <property type="evidence" value="ECO:0007669"/>
    <property type="project" value="TreeGrafter"/>
</dbReference>
<evidence type="ECO:0000256" key="1">
    <source>
        <dbReference type="ARBA" id="ARBA00004123"/>
    </source>
</evidence>
<proteinExistence type="inferred from homology"/>
<dbReference type="GO" id="GO:0031573">
    <property type="term" value="P:mitotic intra-S DNA damage checkpoint signaling"/>
    <property type="evidence" value="ECO:0007669"/>
    <property type="project" value="TreeGrafter"/>
</dbReference>
<dbReference type="GO" id="GO:0006289">
    <property type="term" value="P:nucleotide-excision repair"/>
    <property type="evidence" value="ECO:0007669"/>
    <property type="project" value="TreeGrafter"/>
</dbReference>
<reference evidence="5" key="1">
    <citation type="submission" date="2020-05" db="EMBL/GenBank/DDBJ databases">
        <title>Phylogenomic resolution of chytrid fungi.</title>
        <authorList>
            <person name="Stajich J.E."/>
            <person name="Amses K."/>
            <person name="Simmons R."/>
            <person name="Seto K."/>
            <person name="Myers J."/>
            <person name="Bonds A."/>
            <person name="Quandt C.A."/>
            <person name="Barry K."/>
            <person name="Liu P."/>
            <person name="Grigoriev I."/>
            <person name="Longcore J.E."/>
            <person name="James T.Y."/>
        </authorList>
    </citation>
    <scope>NUCLEOTIDE SEQUENCE</scope>
    <source>
        <strain evidence="5">JEL0379</strain>
    </source>
</reference>
<keyword evidence="6" id="KW-1185">Reference proteome</keyword>
<dbReference type="Proteomes" id="UP001212152">
    <property type="component" value="Unassembled WGS sequence"/>
</dbReference>
<evidence type="ECO:0000313" key="5">
    <source>
        <dbReference type="EMBL" id="KAJ3175436.1"/>
    </source>
</evidence>
<dbReference type="GO" id="GO:0030896">
    <property type="term" value="C:checkpoint clamp complex"/>
    <property type="evidence" value="ECO:0007669"/>
    <property type="project" value="InterPro"/>
</dbReference>
<protein>
    <recommendedName>
        <fullName evidence="4">Checkpoint protein</fullName>
    </recommendedName>
</protein>
<comment type="subcellular location">
    <subcellularLocation>
        <location evidence="1">Nucleus</location>
    </subcellularLocation>
</comment>
<dbReference type="EMBL" id="JADGJQ010000052">
    <property type="protein sequence ID" value="KAJ3175436.1"/>
    <property type="molecule type" value="Genomic_DNA"/>
</dbReference>
<name>A0AAD5TFS3_9FUNG</name>
<dbReference type="PANTHER" id="PTHR12900:SF0">
    <property type="entry name" value="CHECKPOINT PROTEIN"/>
    <property type="match status" value="1"/>
</dbReference>
<dbReference type="InterPro" id="IPR016580">
    <property type="entry name" value="HUS1"/>
</dbReference>
<dbReference type="GO" id="GO:0000724">
    <property type="term" value="P:double-strand break repair via homologous recombination"/>
    <property type="evidence" value="ECO:0007669"/>
    <property type="project" value="TreeGrafter"/>
</dbReference>
<dbReference type="GO" id="GO:0035861">
    <property type="term" value="C:site of double-strand break"/>
    <property type="evidence" value="ECO:0007669"/>
    <property type="project" value="TreeGrafter"/>
</dbReference>
<evidence type="ECO:0000313" key="6">
    <source>
        <dbReference type="Proteomes" id="UP001212152"/>
    </source>
</evidence>
<dbReference type="GO" id="GO:0044778">
    <property type="term" value="P:meiotic DNA integrity checkpoint signaling"/>
    <property type="evidence" value="ECO:0007669"/>
    <property type="project" value="TreeGrafter"/>
</dbReference>
<accession>A0AAD5TFS3</accession>
<dbReference type="GO" id="GO:0033314">
    <property type="term" value="P:mitotic DNA replication checkpoint signaling"/>
    <property type="evidence" value="ECO:0007669"/>
    <property type="project" value="TreeGrafter"/>
</dbReference>
<evidence type="ECO:0000256" key="4">
    <source>
        <dbReference type="PIRNR" id="PIRNR011312"/>
    </source>
</evidence>
<gene>
    <name evidence="5" type="primary">HUS1</name>
    <name evidence="5" type="ORF">HDU87_006256</name>
</gene>
<keyword evidence="3" id="KW-0539">Nucleus</keyword>
<comment type="caution">
    <text evidence="5">The sequence shown here is derived from an EMBL/GenBank/DDBJ whole genome shotgun (WGS) entry which is preliminary data.</text>
</comment>
<sequence length="275" mass="31026">MALSVEKLSKRWVLLFTPEYVHFIVGKSSVASTLQMFGQIMQDRIFEDYDLESMQDNKIFLEVTAELFVRALRSTQQALDVKLRLTKKDNWPMLGLTITNASKTGNRLVVTQHIPVRVIQQDESRELVEPAVGGQQVQILLPPIADVRTIVERMKALGSHVMVGANMNGEFVLKVVADAVKVETSFKGLTNPELGAEDGTPQPTPTSLYQNRRRFAYVRVDMRDFVRFLHSSVVNPKHVVCCIVDGQNLCLYVYLGNGIDLDDGQFIYYIPARAH</sequence>
<dbReference type="Pfam" id="PF04005">
    <property type="entry name" value="Hus1"/>
    <property type="match status" value="1"/>
</dbReference>